<feature type="region of interest" description="Disordered" evidence="1">
    <location>
        <begin position="1"/>
        <end position="26"/>
    </location>
</feature>
<proteinExistence type="predicted"/>
<dbReference type="SUPFAM" id="SSF88723">
    <property type="entry name" value="PIN domain-like"/>
    <property type="match status" value="1"/>
</dbReference>
<reference evidence="2 3" key="1">
    <citation type="submission" date="2016-10" db="EMBL/GenBank/DDBJ databases">
        <authorList>
            <person name="de Groot N.N."/>
        </authorList>
    </citation>
    <scope>NUCLEOTIDE SEQUENCE [LARGE SCALE GENOMIC DNA]</scope>
    <source>
        <strain evidence="2 3">CGMCC 4.5739</strain>
    </source>
</reference>
<keyword evidence="3" id="KW-1185">Reference proteome</keyword>
<dbReference type="AlphaFoldDB" id="A0A1I1R5I4"/>
<dbReference type="Gene3D" id="3.40.50.1010">
    <property type="entry name" value="5'-nuclease"/>
    <property type="match status" value="1"/>
</dbReference>
<evidence type="ECO:0008006" key="4">
    <source>
        <dbReference type="Google" id="ProtNLM"/>
    </source>
</evidence>
<dbReference type="Proteomes" id="UP000199207">
    <property type="component" value="Unassembled WGS sequence"/>
</dbReference>
<protein>
    <recommendedName>
        <fullName evidence="4">PIN domain-containing protein</fullName>
    </recommendedName>
</protein>
<accession>A0A1I1R5I4</accession>
<sequence length="68" mass="7426">MEPAPDGHPSTTWGRLSAAGIQRGRPRPANDMWIAACALTYDLPPATLNLKDYEDFRTHHGLRILGAG</sequence>
<gene>
    <name evidence="2" type="ORF">SAMN05421773_11267</name>
</gene>
<dbReference type="STRING" id="910347.SAMN05421773_11267"/>
<evidence type="ECO:0000313" key="2">
    <source>
        <dbReference type="EMBL" id="SFD26813.1"/>
    </source>
</evidence>
<dbReference type="EMBL" id="FOLM01000012">
    <property type="protein sequence ID" value="SFD26813.1"/>
    <property type="molecule type" value="Genomic_DNA"/>
</dbReference>
<evidence type="ECO:0000313" key="3">
    <source>
        <dbReference type="Proteomes" id="UP000199207"/>
    </source>
</evidence>
<name>A0A1I1R5I4_9ACTN</name>
<evidence type="ECO:0000256" key="1">
    <source>
        <dbReference type="SAM" id="MobiDB-lite"/>
    </source>
</evidence>
<organism evidence="2 3">
    <name type="scientific">Streptomyces aidingensis</name>
    <dbReference type="NCBI Taxonomy" id="910347"/>
    <lineage>
        <taxon>Bacteria</taxon>
        <taxon>Bacillati</taxon>
        <taxon>Actinomycetota</taxon>
        <taxon>Actinomycetes</taxon>
        <taxon>Kitasatosporales</taxon>
        <taxon>Streptomycetaceae</taxon>
        <taxon>Streptomyces</taxon>
    </lineage>
</organism>
<dbReference type="InterPro" id="IPR029060">
    <property type="entry name" value="PIN-like_dom_sf"/>
</dbReference>